<sequence length="174" mass="19857">MPAKKPTKKAAVKEYAVVRARYAGIHAGALAIQAIEGPYEILEDHLLDRDAARELARDLEAQLNPTRDRAAGVHVFYTNRPDQYRPAPLRDVAYEIRATFVHREEPIVVRLDGVRRSPSAKKDFKDYVKRVRANDSRTARIRGGLWEAELVRRDFYKGKPAGHEVVMRLEDLAK</sequence>
<dbReference type="Proteomes" id="UP001212175">
    <property type="component" value="Segment"/>
</dbReference>
<gene>
    <name evidence="1" type="primary">76</name>
    <name evidence="1" type="ORF">SEA_BOLT007_76</name>
</gene>
<protein>
    <submittedName>
        <fullName evidence="1">Uncharacterized protein</fullName>
    </submittedName>
</protein>
<evidence type="ECO:0000313" key="2">
    <source>
        <dbReference type="Proteomes" id="UP001212175"/>
    </source>
</evidence>
<organism evidence="1 2">
    <name type="scientific">Arthrobacter phage Bolt007</name>
    <dbReference type="NCBI Taxonomy" id="3017297"/>
    <lineage>
        <taxon>Viruses</taxon>
        <taxon>Duplodnaviria</taxon>
        <taxon>Heunggongvirae</taxon>
        <taxon>Uroviricota</taxon>
        <taxon>Caudoviricetes</taxon>
        <taxon>Berryhillviridae</taxon>
        <taxon>Lilmacvirus</taxon>
        <taxon>Lilmacvirus bolt007</taxon>
    </lineage>
</organism>
<dbReference type="EMBL" id="OP985600">
    <property type="protein sequence ID" value="WBF79044.1"/>
    <property type="molecule type" value="Genomic_DNA"/>
</dbReference>
<keyword evidence="2" id="KW-1185">Reference proteome</keyword>
<reference evidence="1 2" key="1">
    <citation type="submission" date="2022-12" db="EMBL/GenBank/DDBJ databases">
        <authorList>
            <person name="Batteikh M."/>
            <person name="Krug K."/>
            <person name="Kamarzar M."/>
            <person name="Huq N."/>
            <person name="Esparza P.D."/>
            <person name="Ma Y."/>
            <person name="Wang J.Y."/>
            <person name="Fleming H.S."/>
            <person name="Wright N.E."/>
            <person name="Melkote A."/>
            <person name="Senthilvelan J."/>
            <person name="Rajiv S."/>
            <person name="Paek B.H."/>
            <person name="Gonzalez C."/>
            <person name="Abuwarda M."/>
            <person name="Niazmandi K."/>
            <person name="Whang A."/>
            <person name="Magaling J.T.M."/>
            <person name="Seeman S."/>
            <person name="Chai A.E."/>
            <person name="Zorawik M."/>
            <person name="Kasemsunt F."/>
            <person name="Garza D.R."/>
            <person name="Ngo R.T."/>
            <person name="Reddi K."/>
            <person name="Freise A.C."/>
            <person name="Garcia-Vedrenne A.E."/>
            <person name="Garlena R.A."/>
            <person name="Russell D.A."/>
            <person name="Jacobs-Sera D."/>
            <person name="Hatfull G.F."/>
        </authorList>
    </citation>
    <scope>NUCLEOTIDE SEQUENCE [LARGE SCALE GENOMIC DNA]</scope>
</reference>
<proteinExistence type="predicted"/>
<evidence type="ECO:0000313" key="1">
    <source>
        <dbReference type="EMBL" id="WBF79044.1"/>
    </source>
</evidence>
<accession>A0AA49I5A3</accession>
<name>A0AA49I5A3_9CAUD</name>